<keyword evidence="3" id="KW-1185">Reference proteome</keyword>
<dbReference type="Proteomes" id="UP001189429">
    <property type="component" value="Unassembled WGS sequence"/>
</dbReference>
<accession>A0ABN9TYA1</accession>
<reference evidence="2" key="1">
    <citation type="submission" date="2023-10" db="EMBL/GenBank/DDBJ databases">
        <authorList>
            <person name="Chen Y."/>
            <person name="Shah S."/>
            <person name="Dougan E. K."/>
            <person name="Thang M."/>
            <person name="Chan C."/>
        </authorList>
    </citation>
    <scope>NUCLEOTIDE SEQUENCE [LARGE SCALE GENOMIC DNA]</scope>
</reference>
<name>A0ABN9TYA1_9DINO</name>
<evidence type="ECO:0000313" key="3">
    <source>
        <dbReference type="Proteomes" id="UP001189429"/>
    </source>
</evidence>
<dbReference type="EMBL" id="CAUYUJ010015226">
    <property type="protein sequence ID" value="CAK0851300.1"/>
    <property type="molecule type" value="Genomic_DNA"/>
</dbReference>
<evidence type="ECO:0000256" key="1">
    <source>
        <dbReference type="SAM" id="MobiDB-lite"/>
    </source>
</evidence>
<proteinExistence type="predicted"/>
<evidence type="ECO:0000313" key="2">
    <source>
        <dbReference type="EMBL" id="CAK0851300.1"/>
    </source>
</evidence>
<feature type="region of interest" description="Disordered" evidence="1">
    <location>
        <begin position="110"/>
        <end position="129"/>
    </location>
</feature>
<organism evidence="2 3">
    <name type="scientific">Prorocentrum cordatum</name>
    <dbReference type="NCBI Taxonomy" id="2364126"/>
    <lineage>
        <taxon>Eukaryota</taxon>
        <taxon>Sar</taxon>
        <taxon>Alveolata</taxon>
        <taxon>Dinophyceae</taxon>
        <taxon>Prorocentrales</taxon>
        <taxon>Prorocentraceae</taxon>
        <taxon>Prorocentrum</taxon>
    </lineage>
</organism>
<sequence>MLAAAPVAAPRPQLAARPRRLQGATPHALQARPLGAPPADPVGPDAAGQAAAELGALGATVHGDFRRLSAAELAGARPPLTGAQLRERITLAATVATLGKADLQRLAEQWRRSEGRGTPRARAASLSPGDAQGAVINELARRESQNWHKSTVKYSSLVRPWGTVYDGVAPWSPSETSLGAFAIAVQLVKYLSQVRSVLRLVNAPLGAPRDMAELGKGASKGPQADRYKPQAPAKQTRDLSRHWRANLGEPDLADVVVVARHCCL</sequence>
<protein>
    <submittedName>
        <fullName evidence="2">Uncharacterized protein</fullName>
    </submittedName>
</protein>
<feature type="non-terminal residue" evidence="2">
    <location>
        <position position="264"/>
    </location>
</feature>
<comment type="caution">
    <text evidence="2">The sequence shown here is derived from an EMBL/GenBank/DDBJ whole genome shotgun (WGS) entry which is preliminary data.</text>
</comment>
<gene>
    <name evidence="2" type="ORF">PCOR1329_LOCUS43473</name>
</gene>
<feature type="region of interest" description="Disordered" evidence="1">
    <location>
        <begin position="209"/>
        <end position="238"/>
    </location>
</feature>
<feature type="compositionally biased region" description="Low complexity" evidence="1">
    <location>
        <begin position="1"/>
        <end position="16"/>
    </location>
</feature>
<feature type="region of interest" description="Disordered" evidence="1">
    <location>
        <begin position="1"/>
        <end position="24"/>
    </location>
</feature>